<dbReference type="EMBL" id="JAGQDG010000003">
    <property type="protein sequence ID" value="MBQ0935400.1"/>
    <property type="molecule type" value="Genomic_DNA"/>
</dbReference>
<feature type="chain" id="PRO_5046503608" evidence="1">
    <location>
        <begin position="18"/>
        <end position="142"/>
    </location>
</feature>
<proteinExistence type="predicted"/>
<organism evidence="2 3">
    <name type="scientific">Ideonella paludis</name>
    <dbReference type="NCBI Taxonomy" id="1233411"/>
    <lineage>
        <taxon>Bacteria</taxon>
        <taxon>Pseudomonadati</taxon>
        <taxon>Pseudomonadota</taxon>
        <taxon>Betaproteobacteria</taxon>
        <taxon>Burkholderiales</taxon>
        <taxon>Sphaerotilaceae</taxon>
        <taxon>Ideonella</taxon>
    </lineage>
</organism>
<comment type="caution">
    <text evidence="2">The sequence shown here is derived from an EMBL/GenBank/DDBJ whole genome shotgun (WGS) entry which is preliminary data.</text>
</comment>
<protein>
    <submittedName>
        <fullName evidence="2">Type II secretion system protein GspH</fullName>
    </submittedName>
</protein>
<keyword evidence="1" id="KW-0732">Signal</keyword>
<dbReference type="Proteomes" id="UP000672097">
    <property type="component" value="Unassembled WGS sequence"/>
</dbReference>
<evidence type="ECO:0000313" key="2">
    <source>
        <dbReference type="EMBL" id="MBQ0935400.1"/>
    </source>
</evidence>
<evidence type="ECO:0000256" key="1">
    <source>
        <dbReference type="SAM" id="SignalP"/>
    </source>
</evidence>
<gene>
    <name evidence="2" type="ORF">KAK11_08680</name>
</gene>
<sequence>MMVVAMLAVVASMAALALRDGNASKLEEEAARLAALLEGARAHSRTQGSEVRWQARAAEGDQPSGFVFTGLSEKTQMPKNWLDARTQGQVVGAPLLRLGPEPFIGAQRVLLRLEDRQLLLATDGMGPFTVVLEPEPGKLLQP</sequence>
<reference evidence="2 3" key="1">
    <citation type="submission" date="2021-04" db="EMBL/GenBank/DDBJ databases">
        <title>The genome sequence of type strain Ideonella paludis KCTC 32238.</title>
        <authorList>
            <person name="Liu Y."/>
        </authorList>
    </citation>
    <scope>NUCLEOTIDE SEQUENCE [LARGE SCALE GENOMIC DNA]</scope>
    <source>
        <strain evidence="2 3">KCTC 32238</strain>
    </source>
</reference>
<accession>A0ABS5DW95</accession>
<feature type="signal peptide" evidence="1">
    <location>
        <begin position="1"/>
        <end position="17"/>
    </location>
</feature>
<keyword evidence="3" id="KW-1185">Reference proteome</keyword>
<name>A0ABS5DW95_9BURK</name>
<evidence type="ECO:0000313" key="3">
    <source>
        <dbReference type="Proteomes" id="UP000672097"/>
    </source>
</evidence>